<dbReference type="Gene3D" id="2.30.38.10">
    <property type="entry name" value="Luciferase, Domain 3"/>
    <property type="match status" value="6"/>
</dbReference>
<dbReference type="SUPFAM" id="SSF52777">
    <property type="entry name" value="CoA-dependent acyltransferases"/>
    <property type="match status" value="14"/>
</dbReference>
<feature type="domain" description="Carrier" evidence="7">
    <location>
        <begin position="3844"/>
        <end position="3919"/>
    </location>
</feature>
<evidence type="ECO:0000259" key="7">
    <source>
        <dbReference type="PROSITE" id="PS50075"/>
    </source>
</evidence>
<comment type="cofactor">
    <cofactor evidence="1">
        <name>pantetheine 4'-phosphate</name>
        <dbReference type="ChEBI" id="CHEBI:47942"/>
    </cofactor>
</comment>
<dbReference type="InterPro" id="IPR024011">
    <property type="entry name" value="Biosynth_lucif-like_mOase_dom"/>
</dbReference>
<dbReference type="SUPFAM" id="SSF51679">
    <property type="entry name" value="Bacterial luciferase-like"/>
    <property type="match status" value="1"/>
</dbReference>
<evidence type="ECO:0000256" key="1">
    <source>
        <dbReference type="ARBA" id="ARBA00001957"/>
    </source>
</evidence>
<comment type="caution">
    <text evidence="8">The sequence shown here is derived from an EMBL/GenBank/DDBJ whole genome shotgun (WGS) entry which is preliminary data.</text>
</comment>
<dbReference type="InterPro" id="IPR011251">
    <property type="entry name" value="Luciferase-like_dom"/>
</dbReference>
<dbReference type="Pfam" id="PF13193">
    <property type="entry name" value="AMP-binding_C"/>
    <property type="match status" value="5"/>
</dbReference>
<evidence type="ECO:0000256" key="6">
    <source>
        <dbReference type="SAM" id="MobiDB-lite"/>
    </source>
</evidence>
<dbReference type="FunFam" id="1.10.1200.10:FF:000005">
    <property type="entry name" value="Nonribosomal peptide synthetase 1"/>
    <property type="match status" value="2"/>
</dbReference>
<dbReference type="GO" id="GO:0005829">
    <property type="term" value="C:cytosol"/>
    <property type="evidence" value="ECO:0007669"/>
    <property type="project" value="TreeGrafter"/>
</dbReference>
<dbReference type="GO" id="GO:0043041">
    <property type="term" value="P:amino acid activation for nonribosomal peptide biosynthetic process"/>
    <property type="evidence" value="ECO:0007669"/>
    <property type="project" value="TreeGrafter"/>
</dbReference>
<evidence type="ECO:0000256" key="4">
    <source>
        <dbReference type="ARBA" id="ARBA00022553"/>
    </source>
</evidence>
<dbReference type="GO" id="GO:0072330">
    <property type="term" value="P:monocarboxylic acid biosynthetic process"/>
    <property type="evidence" value="ECO:0007669"/>
    <property type="project" value="UniProtKB-ARBA"/>
</dbReference>
<organism evidence="8 9">
    <name type="scientific">Corallococcus interemptor</name>
    <dbReference type="NCBI Taxonomy" id="2316720"/>
    <lineage>
        <taxon>Bacteria</taxon>
        <taxon>Pseudomonadati</taxon>
        <taxon>Myxococcota</taxon>
        <taxon>Myxococcia</taxon>
        <taxon>Myxococcales</taxon>
        <taxon>Cystobacterineae</taxon>
        <taxon>Myxococcaceae</taxon>
        <taxon>Corallococcus</taxon>
    </lineage>
</organism>
<dbReference type="SMART" id="SM00823">
    <property type="entry name" value="PKS_PP"/>
    <property type="match status" value="6"/>
</dbReference>
<dbReference type="GO" id="GO:0016705">
    <property type="term" value="F:oxidoreductase activity, acting on paired donors, with incorporation or reduction of molecular oxygen"/>
    <property type="evidence" value="ECO:0007669"/>
    <property type="project" value="InterPro"/>
</dbReference>
<dbReference type="FunFam" id="3.30.559.10:FF:000012">
    <property type="entry name" value="Non-ribosomal peptide synthetase"/>
    <property type="match status" value="4"/>
</dbReference>
<feature type="domain" description="Carrier" evidence="7">
    <location>
        <begin position="9"/>
        <end position="84"/>
    </location>
</feature>
<dbReference type="FunFam" id="3.40.50.12780:FF:000012">
    <property type="entry name" value="Non-ribosomal peptide synthetase"/>
    <property type="match status" value="4"/>
</dbReference>
<dbReference type="InterPro" id="IPR020802">
    <property type="entry name" value="TesA-like"/>
</dbReference>
<dbReference type="FunFam" id="2.30.38.10:FF:000001">
    <property type="entry name" value="Non-ribosomal peptide synthetase PvdI"/>
    <property type="match status" value="5"/>
</dbReference>
<dbReference type="InterPro" id="IPR001031">
    <property type="entry name" value="Thioesterase"/>
</dbReference>
<dbReference type="Pfam" id="PF00975">
    <property type="entry name" value="Thioesterase"/>
    <property type="match status" value="1"/>
</dbReference>
<protein>
    <submittedName>
        <fullName evidence="8">Amino acid adenylation domain-containing protein</fullName>
    </submittedName>
</protein>
<feature type="non-terminal residue" evidence="8">
    <location>
        <position position="1"/>
    </location>
</feature>
<dbReference type="SUPFAM" id="SSF56801">
    <property type="entry name" value="Acetyl-CoA synthetase-like"/>
    <property type="match status" value="7"/>
</dbReference>
<dbReference type="Gene3D" id="3.40.50.12780">
    <property type="entry name" value="N-terminal domain of ligase-like"/>
    <property type="match status" value="1"/>
</dbReference>
<dbReference type="InterPro" id="IPR036736">
    <property type="entry name" value="ACP-like_sf"/>
</dbReference>
<dbReference type="SMART" id="SM01294">
    <property type="entry name" value="PKS_PP_betabranch"/>
    <property type="match status" value="1"/>
</dbReference>
<dbReference type="FunFam" id="3.30.300.30:FF:000010">
    <property type="entry name" value="Enterobactin synthetase component F"/>
    <property type="match status" value="3"/>
</dbReference>
<dbReference type="NCBIfam" id="NF004282">
    <property type="entry name" value="PRK05691.1"/>
    <property type="match status" value="8"/>
</dbReference>
<dbReference type="CDD" id="cd05930">
    <property type="entry name" value="A_NRPS"/>
    <property type="match status" value="3"/>
</dbReference>
<dbReference type="PANTHER" id="PTHR45527">
    <property type="entry name" value="NONRIBOSOMAL PEPTIDE SYNTHETASE"/>
    <property type="match status" value="1"/>
</dbReference>
<dbReference type="Gene3D" id="3.40.50.1820">
    <property type="entry name" value="alpha/beta hydrolase"/>
    <property type="match status" value="1"/>
</dbReference>
<dbReference type="Proteomes" id="UP000282656">
    <property type="component" value="Unassembled WGS sequence"/>
</dbReference>
<evidence type="ECO:0000256" key="3">
    <source>
        <dbReference type="ARBA" id="ARBA00022450"/>
    </source>
</evidence>
<feature type="domain" description="Carrier" evidence="7">
    <location>
        <begin position="7015"/>
        <end position="7090"/>
    </location>
</feature>
<dbReference type="Gene3D" id="3.20.20.30">
    <property type="entry name" value="Luciferase-like domain"/>
    <property type="match status" value="1"/>
</dbReference>
<keyword evidence="3" id="KW-0596">Phosphopantetheine</keyword>
<keyword evidence="5" id="KW-0677">Repeat</keyword>
<dbReference type="Pfam" id="PF00668">
    <property type="entry name" value="Condensation"/>
    <property type="match status" value="7"/>
</dbReference>
<dbReference type="InterPro" id="IPR006162">
    <property type="entry name" value="Ppantetheine_attach_site"/>
</dbReference>
<evidence type="ECO:0000256" key="5">
    <source>
        <dbReference type="ARBA" id="ARBA00022737"/>
    </source>
</evidence>
<dbReference type="Gene3D" id="3.30.559.30">
    <property type="entry name" value="Nonribosomal peptide synthetase, condensation domain"/>
    <property type="match status" value="7"/>
</dbReference>
<dbReference type="RefSeq" id="WP_121771576.1">
    <property type="nucleotide sequence ID" value="NZ_RAWM01000146.1"/>
</dbReference>
<dbReference type="EMBL" id="RAWM01000146">
    <property type="protein sequence ID" value="RKH60511.1"/>
    <property type="molecule type" value="Genomic_DNA"/>
</dbReference>
<dbReference type="InterPro" id="IPR010060">
    <property type="entry name" value="NRPS_synth"/>
</dbReference>
<dbReference type="Gene3D" id="1.10.1200.10">
    <property type="entry name" value="ACP-like"/>
    <property type="match status" value="6"/>
</dbReference>
<accession>A0A3A8PZH4</accession>
<keyword evidence="9" id="KW-1185">Reference proteome</keyword>
<dbReference type="PROSITE" id="PS00012">
    <property type="entry name" value="PHOSPHOPANTETHEINE"/>
    <property type="match status" value="5"/>
</dbReference>
<feature type="region of interest" description="Disordered" evidence="6">
    <location>
        <begin position="3086"/>
        <end position="3108"/>
    </location>
</feature>
<evidence type="ECO:0000313" key="9">
    <source>
        <dbReference type="Proteomes" id="UP000282656"/>
    </source>
</evidence>
<dbReference type="InterPro" id="IPR036661">
    <property type="entry name" value="Luciferase-like_sf"/>
</dbReference>
<dbReference type="InterPro" id="IPR025110">
    <property type="entry name" value="AMP-bd_C"/>
</dbReference>
<name>A0A3A8PZH4_9BACT</name>
<dbReference type="GO" id="GO:0031177">
    <property type="term" value="F:phosphopantetheine binding"/>
    <property type="evidence" value="ECO:0007669"/>
    <property type="project" value="InterPro"/>
</dbReference>
<gene>
    <name evidence="8" type="ORF">D7X96_33465</name>
</gene>
<dbReference type="FunFam" id="1.10.1200.10:FF:000016">
    <property type="entry name" value="Non-ribosomal peptide synthase"/>
    <property type="match status" value="4"/>
</dbReference>
<dbReference type="Gene3D" id="3.30.559.10">
    <property type="entry name" value="Chloramphenicol acetyltransferase-like domain"/>
    <property type="match status" value="7"/>
</dbReference>
<dbReference type="InterPro" id="IPR010071">
    <property type="entry name" value="AA_adenyl_dom"/>
</dbReference>
<dbReference type="CDD" id="cd19531">
    <property type="entry name" value="LCL_NRPS-like"/>
    <property type="match status" value="5"/>
</dbReference>
<dbReference type="NCBIfam" id="TIGR01733">
    <property type="entry name" value="AA-adenyl-dom"/>
    <property type="match status" value="5"/>
</dbReference>
<dbReference type="Pfam" id="PF00550">
    <property type="entry name" value="PP-binding"/>
    <property type="match status" value="6"/>
</dbReference>
<dbReference type="PANTHER" id="PTHR45527:SF1">
    <property type="entry name" value="FATTY ACID SYNTHASE"/>
    <property type="match status" value="1"/>
</dbReference>
<dbReference type="InterPro" id="IPR045851">
    <property type="entry name" value="AMP-bd_C_sf"/>
</dbReference>
<feature type="domain" description="Carrier" evidence="7">
    <location>
        <begin position="5960"/>
        <end position="6035"/>
    </location>
</feature>
<dbReference type="InterPro" id="IPR001242">
    <property type="entry name" value="Condensation_dom"/>
</dbReference>
<dbReference type="NCBIfam" id="TIGR04020">
    <property type="entry name" value="seco_metab_LLM"/>
    <property type="match status" value="1"/>
</dbReference>
<dbReference type="InterPro" id="IPR020806">
    <property type="entry name" value="PKS_PP-bd"/>
</dbReference>
<keyword evidence="4" id="KW-0597">Phosphoprotein</keyword>
<dbReference type="SMART" id="SM00824">
    <property type="entry name" value="PKS_TE"/>
    <property type="match status" value="1"/>
</dbReference>
<dbReference type="GO" id="GO:0044550">
    <property type="term" value="P:secondary metabolite biosynthetic process"/>
    <property type="evidence" value="ECO:0007669"/>
    <property type="project" value="UniProtKB-ARBA"/>
</dbReference>
<dbReference type="InterPro" id="IPR009081">
    <property type="entry name" value="PP-bd_ACP"/>
</dbReference>
<dbReference type="CDD" id="cd19534">
    <property type="entry name" value="E_NRPS"/>
    <property type="match status" value="1"/>
</dbReference>
<sequence length="7355" mass="804971">PPPPGRDDAPRGDVEERVAALWRDRLGLEFVGRHDDFLELGGNSLTAAQLLNQLRDAFGVNLPLAALFEAPTVAGIAERLEPLLREAPQAPVSTELPLVPLPRDGELPLSFVQERVWRLEQHLPGLSAYNLPVVLRLEGDLDAAVLERGIQEIVQRHEALRTTYDAVDGRPVQRFHARMHVPLTRVELRGPMETREPEALRIAREDAAKPFDLVQGPVLRTTLVRIDVKQHLLIVSIHHIVSDTMSLALFVQELGQLYDAFLQGRPSPLKPLPLQYADFGAWQRRGLATGRLAEQDQGWRQRLAGMPRRLDLPTDRPRSNEPVIASARMLVDFPPALAHELLAFTRREGFTGYMTVLAAWQSLLHRYSGQTDVVVGTPIANRTRPELMPLIGYVAHSAAFRTRFSEGLTFRELLVQVRGEVADAQTRPDVPFEYLVEALIPGHDIGRGRMTDSVFVYHTGASSSETLELIGLRGSLVEVPGTPVQWGSTLSELTLVLFEHPTRIHGALEYAKDLFDAATTARLVEHFQVLLAAALANPDLPVAHLPLTTDDERRAWPTPRATPGLVAVPTLLAERRARQGGDTALSQGDTHWTWSELGARADALAARLTALGVKAGTPVAVCLRTSPEKLAALWAVLSAGGACVTLGPSDLGHLPVYAPEGSPVPVLVTTRGLVGSVRVDAARVVYVEDLQASSAAPAASNVEPHALAWLLPAGRGQPAWALGHRELAEFFSGLDTRLSPPDGGAWLSASEPSSDRPELEALWALTRGLRVVFPPERITAGLVNLHGGGPRAKAMDVSLIYFANDEDTLQGPKYELLLEGARFADANGFSAVWTPERHFHSFGGLYPQPAVVAAGIATVTKHLRLRSGSVVLPLHDPLLIAEQWSVVDNLSQGRVGLSVATGWHTQDFTFAPGNYEKRRDILLEKLSTLRALWRGERFKRPAGAGSTAEVGLRPKPVQKELPVWLTATGNPETFRMAGELGAGVLTGLLSHSLEELKQKVALYRDAWRRNGHPGRGHITCMLHTYLGDDEQEVLRTVRQPLLGYFRSSVDISTSLLQAQGITDVQKLSPDDINAVLERTFENHAKNTGLLGTVDSALKRLRDVRAADVDEVAALIDFGLDTPVVLEGLRRLAVVRERMDAEAAARQEQVLVEAEAGVEGLLELARQSGAVLLHTSARLARSLSELPGARESLSRVGALVLEGASVELGAALHRAAGVEVWLSGDAQEGALLPRTLAERIPGNLQAWVLDAAGQPVPAGVVGELALAGAGLPTALWRASDEEHRRLVPHPRESAARLYRTGRHVRLRVDGRVDPVASPSRLPPPPVARPAVEAPRPLAPAVAPAVTPKVVDLGPPPIPRVGRDTPLPLSFAQQRLWYLQQLEPSSSAYNNPAIFRLTGELDEAALQTALDTLVVRHEVLRTTYSLDGDHAVQVIHPPRGLPLQHWDVPGDTPEAREAAMRAYFQEAVRQPFDLEKEVVRGALLRMGEREHVLLVTFHHAVSDAWCTMVIAHELTVNYTAFRAGQPSPLPELPVQYADYAVWQRKWLEGGVMEKQVAWWRDHLAGAPALELPTDRPRPAVMSFSGARYTFLLPSEVSAPLLALGRKHGATSFMVLMALYQTVLSRYSGQEDFVVGTPIAGRTRPELEWLMGCFINTLPFRSRLSGMPSFVELLGRVRTQTLEAFAHQDAPFERVLDAMQLPRDLSRTPLFQASINLVNTPLPKARPEGLELTPVEVPTGTAKFDLGMEVVEGRDGFHCSMEYVTALFDAATIERLAGHMVTLAREVVAQPRMPVARLPLMDEAERERVLRSWNATFRNIPREAVLPDLFAIHVAHQPDEVAVEFGDAHLTYAQLDARSNQWAHLLRGHGVGPDVLVAVCLERSLELIVSLLAILKAGGAYVPLDPNYPAPRLAAMLEDAPAKLLLTTRRMREALPVELPSLFVEETPVADLPTSRVEDTGLRSRHLAYVDFTSGSTGRPKGVAVDHLAVMRLLQHPAFGHMCLNNETFLHIAPISFDPATLEIWGPLSHGGRLVVFPPTSPSDLEVLAQVIQRHEVTSMMLTAGLFTQVVDLKLEALRSVRWLISGGDVISPVHSRKLLEAHPGLIFYACYGPTEATVIASVHKMVEPASVETPVPLGRPITNTDLYVLDAHGQPVPPGVPGELFIGGDGLARGYISRPDLTAERFVPHPFSSQPGARLYRTGDLARWRPDGVLDFLGRTDHQVKVRGFRVELAEVEAALSAHPEVREAVAVVREDVPGDKRLVAYVVPASVPDPEVLRDFMRQRVPDYMLPSVFVPLDALPLTPQDKVDRKALPAPSGQRASRREFVAPQTPREQVLAQVLAQVLRVDRVGLDDNFFELGGDSIISLQVVARARQAGVRLQVKDLFQHPTLGALAAVARDGEATLAEQGPVVGEVPLTPIQVDLFEREPTYPHHFNHALLLKARQPLKADGVERAIQALVAHHDALRLRYVHAEDGSWRQEAVAPEDARPVLVQVDLSMLPQEARLAAMEREAAKLQADFDLATPPLVRVALFQFGTGEPQRLLLIIHHLVVDAVSWRILVEDLETAYLQLQSARAPALPAKTTSFQAWARRLEKHALTDALGAQESFWRNAMQGDVAPLPVDGPGPYTYASRASVAVELDAEETRRLLQETPTGWRARIDDVLLTALARTLGEWTGKPDVLIELEGHGREELFADVDISRTVGWFTSVAPALLRLPAGGTLGDGLRAVRDSLKAWPGRGIGFNLLRHLGPPETRARLAALPKAQVSFNYLGQLDGTAAASTLFTMSDEPVGPIVEPRAVQPHALAVDGSVLQGRLRMTFGYSQRQHHEATVRALAERFLKELRELIAQRHSEDARRRTPGDFPLARLSQTALDSVLAARGPTVEDLFPLSPLQEGMLFHALNTPEAALYFEQAAWSSHSDVDIALLQRTWQTAVDRNPILRTAFVWEGLESPLQVVHSHATLPFIVHDWRHLPEVEQPAALAKLMADDRAQGFDVARAPLSRMTAVRLGDARWRFLWSHHHLLMDGWSMGLFFQEVFALYDALRAGTPPPPSGRPPFRDYIAWLDRRDPAEDERFWRDQLAGLSAPTPLPSARPASLVKPTTSDKRPDVRVALPGPVTTALESFAKRHQLTLNTLTQAAWALVLARHSDTRDVIFGTTLAGRPPELPGADAMLGLLITTQPVRIALPGDGEPVLPWLQSLQAKLLGIQQHQYTPLVAAHGWSDIPRGQPLFQSLFVFENYPFDESVLRRFTAMDLRDLEFGDSTNYPLSATVVPREELQLQLVYDAGRFDEDAVRRVLGQWRQALEELIQPDVRLEDVSLLSAGDRDALLRAGTGDALDFERDATLHARFEKQAAETPEAPAVVFGETALTYRQLNARANALAWELRSLGVGPEVTVALCLERSVEGVVALLAVLKAGGAFVPVDPSAPAARKSFVLKDCGASVLVTTTAVQEAWDPEVPHRVRLDEKPVRLSDRFSENLPPAAGPANLAYVLYTSGSTGTPKGVMVQHRPVLNLHQALTRSLHAGLAPGQRVTVNAPLHFDASIAQVVQLLSGHCLHVVPEALRQDPEAMVAWLEEQRIDVLDCTPSQLRLMLAAGLLERAHVPGVISVGGEAVDPESWRQLRASHRTRAFNEYGPTECTVDSVDWRIQDAVQKTPVIGRPLANLRTYVLDAQQRLVPFGTPGELCISGEGVTRGYLGRPDLTAERFVPDPFSTEPGARLYRTGDKARWREDGTLEYLGRLDFQVKLRGYRIEPGEIEATLRSHPEVRDAVVLVREDRLIAWVAPQMDTAPLRQHLRRTLPEYMVPAAFVALDALPQTRNGKVDRDALPSPEATPAPARVVEPPATPTEATLATLWSEVLRVPAVGRHDGFFELGGHSLLATQLVSRVRARFNVELPLRALLEGPTVAELARRIDALQQPREASPSALPSLVRVQRPDVLPLSFAQQRMWFAEQLGTAGTAYSVPHLLDLDGSLDVIVLLAAFDELVRRHEALRTTFQSREGTPSQVIHPPFPMSLRHADLSALATPEAREAEVSRLAQEESSTPFDLEHGPLFRGLLMKLGPTKHVLLLNTHHIVTDGWSTGVLVREMAALYAAFMAEQPSPLPELTVQFADHALWQRAWFQGDVLESQLAYWRGQLDGAAPTLELPTDHPRPVREQAYRAGSQAFALSRELSEAVEACARQASATPFMVLLAAFQLLLHRYSGQEDVLVGSPIAGRRHAEAESLLGFFANTVVLRTRVRGTLRFRELLEQVRATTLGAYEHQDLPFEKLVEALQPERDLGRTPLFQVTFTLQNAPMPELALPGLRLKTREVPKESTLFDLQCVLARGPDGFEGVLGFNQDLFDPDTIAGMVGHLRMLLESAVRSPDTRLPELPWLTAEERQRLLTGWCGTARDFPRDASVAALFSEQAARAPDATALKAGERRMSYAALDRASNQLAHHLRRQGVRPGHRVGLCVERSFGSITAILGILKTGAAYVPVDPQAPAERIAWVLREAGVNLLVTEAAVAGELPAMTDLRVLLDADAAAIARQSEAALDVAVSSEALAYVMFTSGSTGRPKGVSVPHRGITRLVLGADFIHFGPDEVCLQLAPIAFDASTLEIWGALLHGATLVVAPAGALSLGDTGALLRREGVTTLWLTAALFEQMVLHQGDALARVKQVLAGGDVLPVERVREHLGRMAPGSVLVNGYGPTENTTFSATHTLRAGDTVGRSVPIGRPLTNSTVWVLDAALQPVPPGVPGTLYVGGDGLAWGYLQRPDLTAERFLPHPFATQPGARLYDTGDRVRWLRDGTLEFLGRADFQVKLRGYRIEPGEVEATLRQSPEVQEAVVVVREDVPGDRRLVAYVVSGEDGGIDTGALRAAVQKQLPDSMVPSAIVVLPELPLSPNGKVDRKALPAPKARTEELGSATPRSALEKAIAGIWAEVLHLGQVDIHADFFKLGGHSLLATQVVARIRSTLGLEVPLGELFRSPTVASLAEKLADARRTQAPPLVHVERTSAPPLSFAQQRLWFIDQLEPGSPLYNMPLALSLTGDLDVEALRASLDALMARHESLRTTFRMDAGKPVQDIHPEGHVPLEVVDLTGLGARAARQAEAWRLGHAESLRPFDLTHGPVIRALLLKLDEREHLLVLHLHHIVSDGWSLGVLVRELTALYAARRSGQPVALPELPVQYADFALWQRGWLQGEVLQSQVDWWKQQLSGAPFVLDLPTDRPRTAGTSRRGGLLRVSLPRALSERVEALAQGEGATPFMVLLAAFQTLLHRASGQDDVLVGSPIANRRHAETEGLIGFFVNMLVLRGRFSPRTTFRELLTQVRGSTLGAYAHQDLPFEHLVEALQPERDLGRTPLFQAMFALQNAPLPELAVPGLTVAPAHLEGDTPSQFELALNLGRSSEGYEGHLGYAADLFDAGTIERLFVQLRRLLEAVCEAPDLPLVDVPLVSPEELARLVRMGSGELVDFERDATLHGLIEQQVARTPDAPAVVFGETALTYRQLDTRANQLAWRLRSIGVGPEVRVALCIERSVEAIVALLAVLKAGGAFVPLDPGAPPARRDFMLTDSAAAVLITTEAACGDWSPYGVQEVWLDVEHAGLGALSHEPLPALTGPEHLAYVLYTSGSTGTPKGVMVQHRTILNMHRAFVRAFYAGQPRGQRVSVNAPLYFDAVMERVVQLIDGHCLYVVPDALRVDPEAMLAWLEQHRIDSFDCTPAQLKPLLAAGMLERAWVPPLVMMGGDALDVESWRKLAATDRTRVFNGYGPTECTVCTAGVTIQGTRRTEPFIGRPVANLTAYVLDERQRLVPIGMPGELCFAGESVTRGYLGRPDLTAERFMPDPFSTEPGARLYRTGDKGRWRPDGTLEFMGRLDFQVKLRGYCIELGEIEATLRTHPAVEDAAALVRDDRLVAYVVTDGDTEVLREHLRRHLPEYMVPSAYVTLPVLPLTPNGKLDRKALPAPEAQLRSARAYEAPASPAEVALATLWEELLGVPVVGRNDHFFDLGGHSLLATQLVSRIRARFGVDVGVRALFESPTLAALAQRLPDAPEASALPPLRPAEGPGPHPLSFAQQRLWFIDQLDPGSALYNMPTALRLTGAVDVPALQQAFDALVERHEALRTTFESHDGEPRQHVHPAPTGVLSVVDLTDLPEDAREAEAVRLASEDALTPFHLDVGPLARLTLLKLGEAEHVLLLCMHHTIGDGWSMSILVREVTALYEAFRQGQPSPLAPLPVQYPDFAVWQRGWLQGEVLDAQLAWWKQQLAGAPQALALPTDKPRPPQRSARGATFPVRLSPALSEAVEALAQTEGATPFMVLLAAFQTLLHRYSGQEDLLVGTSIAGRRHAETEGLIGFFVNTLVLRARFDARPSFRELVSQVRATTLGAYEHQDLPFERLVEAVQPARDLSRTPLIQALFGLQNMPDAEVRLPELTLRPVEVDLPSTKFDLDLSLARTERGFEGALSYATDLFEPATARRLTEHFLQLLEGAVSRPDTKVDALPLLTAEERQWVLEEWSGETAPFEEDVPFHTRFEQQVTRTPKAPAVVMGDTTVSFHQLNVRANQLAHYLRSLGVGPDVTVAFCLERSPEAIVAILGILKAGGAYVPLDPSAPEARRAFILENSGASVLLTTQSQVEAWQPPVRHVVRLDVDARRIEASSPGNPRVALRPEHLAYVIYTSGSTGAPKGVMIQHRSLAHLRRAMNEVCFDRATRPMRVSVNAPYFFDASVQQLSLLLDGHGLYLVPESVRRDPEAMLAWVAQHRIDLLDTTPSQYQLLLEAGLLEREHVPSLSSIGGEAMDEVTWRTLAATQRTWAFNAYGPTECTVNATIAPIQGSPMPTPVIGRPLLNLGVYVLDSNLNPVSAGVPGELFIGGEGLARGYRNRPDLTAERFIPHPFSTVPGARMYRTGDRVRWMQDGTLEYLGRLDFQVKLRGYRIELGEIEAALRAAPGVRDATVLLREAAPGFPRLVAYVTPEVDTVPLRSHLQRTLPDYMVPAAYVALPVLPLTPNGKVDRKALPVPVDGPVDVETFVGPRNEGEARIAALWAEALGVSTVDVRTSFFELGGHSLLAVRLMAAVNRETGRKLPLSALFQAPTVERFAALLGETAEEPKPFTPLVPFTNEGTGTPFFCVHPVGGNVLAYAELARKLGPDQPFYGIQARGLDGEAQPLDTVEALAASYVREVRKVQPHGPYRLGGWSLGGVIAYEMAHQLHEAGEAVELVAMIDSYVPETVPDSEPDLDRALAVGMFAQDLGIDPAALESEVTLEKVLDAAAQAGALPPGVDATALFQVFEANLEAARRYHPPAMAQRVLRIQAEEPAGDTGSGDGGWAALVGDRLESHRLPGTHYTLLREPTVQSVAELLTKALSDTDKA</sequence>
<feature type="domain" description="Carrier" evidence="7">
    <location>
        <begin position="4909"/>
        <end position="4984"/>
    </location>
</feature>
<dbReference type="PROSITE" id="PS50075">
    <property type="entry name" value="CARRIER"/>
    <property type="match status" value="6"/>
</dbReference>
<dbReference type="CDD" id="cd19543">
    <property type="entry name" value="DCL_NRPS"/>
    <property type="match status" value="1"/>
</dbReference>
<dbReference type="Gene3D" id="3.40.50.980">
    <property type="match status" value="10"/>
</dbReference>
<evidence type="ECO:0000313" key="8">
    <source>
        <dbReference type="EMBL" id="RKH60511.1"/>
    </source>
</evidence>
<reference evidence="9" key="1">
    <citation type="submission" date="2018-09" db="EMBL/GenBank/DDBJ databases">
        <authorList>
            <person name="Livingstone P.G."/>
            <person name="Whitworth D.E."/>
        </authorList>
    </citation>
    <scope>NUCLEOTIDE SEQUENCE [LARGE SCALE GENOMIC DNA]</scope>
    <source>
        <strain evidence="9">AB047A</strain>
    </source>
</reference>
<dbReference type="FunFam" id="3.30.559.30:FF:000001">
    <property type="entry name" value="Non-ribosomal peptide synthetase"/>
    <property type="match status" value="2"/>
</dbReference>
<dbReference type="Gene3D" id="3.30.300.30">
    <property type="match status" value="5"/>
</dbReference>
<dbReference type="NCBIfam" id="NF003417">
    <property type="entry name" value="PRK04813.1"/>
    <property type="match status" value="6"/>
</dbReference>
<proteinExistence type="inferred from homology"/>
<dbReference type="InterPro" id="IPR020845">
    <property type="entry name" value="AMP-binding_CS"/>
</dbReference>
<dbReference type="Pfam" id="PF00296">
    <property type="entry name" value="Bac_luciferase"/>
    <property type="match status" value="1"/>
</dbReference>
<dbReference type="InterPro" id="IPR023213">
    <property type="entry name" value="CAT-like_dom_sf"/>
</dbReference>
<feature type="region of interest" description="Disordered" evidence="6">
    <location>
        <begin position="3823"/>
        <end position="3844"/>
    </location>
</feature>
<dbReference type="NCBIfam" id="TIGR01720">
    <property type="entry name" value="NRPS-para261"/>
    <property type="match status" value="1"/>
</dbReference>
<comment type="similarity">
    <text evidence="2">Belongs to the ATP-dependent AMP-binding enzyme family.</text>
</comment>
<dbReference type="InterPro" id="IPR000873">
    <property type="entry name" value="AMP-dep_synth/lig_dom"/>
</dbReference>
<dbReference type="InterPro" id="IPR042099">
    <property type="entry name" value="ANL_N_sf"/>
</dbReference>
<dbReference type="PROSITE" id="PS00455">
    <property type="entry name" value="AMP_BINDING"/>
    <property type="match status" value="5"/>
</dbReference>
<dbReference type="FunFam" id="3.40.50.980:FF:000001">
    <property type="entry name" value="Non-ribosomal peptide synthetase"/>
    <property type="match status" value="5"/>
</dbReference>
<evidence type="ECO:0000256" key="2">
    <source>
        <dbReference type="ARBA" id="ARBA00006432"/>
    </source>
</evidence>
<dbReference type="SUPFAM" id="SSF53474">
    <property type="entry name" value="alpha/beta-Hydrolases"/>
    <property type="match status" value="1"/>
</dbReference>
<dbReference type="CDD" id="cd12117">
    <property type="entry name" value="A_NRPS_Srf_like"/>
    <property type="match status" value="2"/>
</dbReference>
<dbReference type="OrthoDB" id="5526154at2"/>
<dbReference type="Pfam" id="PF00501">
    <property type="entry name" value="AMP-binding"/>
    <property type="match status" value="6"/>
</dbReference>
<feature type="domain" description="Carrier" evidence="7">
    <location>
        <begin position="2327"/>
        <end position="2401"/>
    </location>
</feature>
<dbReference type="SUPFAM" id="SSF47336">
    <property type="entry name" value="ACP-like"/>
    <property type="match status" value="6"/>
</dbReference>
<dbReference type="InterPro" id="IPR029058">
    <property type="entry name" value="AB_hydrolase_fold"/>
</dbReference>